<sequence>MAAPQPRQQNLNLGAAAPAAARKFPDLLQIWVYIALLLPRFVMAQFFAGGELSQRAPYGLPAQDFAAAIATPASTATFTIAGYNVSIPPAGRFGQASIDAIPGWSLTVSVTGNVPLAKASEAAPVDKSLYVAATGLSITPPANVPKHNTTGWRLCATVFTAGLSSFAVDHVRKDRAGMEKANNGTCSGILPDACIRRLQLTSVIGR</sequence>
<protein>
    <submittedName>
        <fullName evidence="1">Uncharacterized protein</fullName>
    </submittedName>
</protein>
<comment type="caution">
    <text evidence="1">The sequence shown here is derived from an EMBL/GenBank/DDBJ whole genome shotgun (WGS) entry which is preliminary data.</text>
</comment>
<dbReference type="EMBL" id="JAGIZQ010000003">
    <property type="protein sequence ID" value="KAH6637334.1"/>
    <property type="molecule type" value="Genomic_DNA"/>
</dbReference>
<gene>
    <name evidence="1" type="ORF">F5144DRAFT_211397</name>
</gene>
<proteinExistence type="predicted"/>
<evidence type="ECO:0000313" key="2">
    <source>
        <dbReference type="Proteomes" id="UP000724584"/>
    </source>
</evidence>
<accession>A0ACB7PG86</accession>
<evidence type="ECO:0000313" key="1">
    <source>
        <dbReference type="EMBL" id="KAH6637334.1"/>
    </source>
</evidence>
<keyword evidence="2" id="KW-1185">Reference proteome</keyword>
<organism evidence="1 2">
    <name type="scientific">Chaetomium tenue</name>
    <dbReference type="NCBI Taxonomy" id="1854479"/>
    <lineage>
        <taxon>Eukaryota</taxon>
        <taxon>Fungi</taxon>
        <taxon>Dikarya</taxon>
        <taxon>Ascomycota</taxon>
        <taxon>Pezizomycotina</taxon>
        <taxon>Sordariomycetes</taxon>
        <taxon>Sordariomycetidae</taxon>
        <taxon>Sordariales</taxon>
        <taxon>Chaetomiaceae</taxon>
        <taxon>Chaetomium</taxon>
    </lineage>
</organism>
<reference evidence="1 2" key="1">
    <citation type="journal article" date="2021" name="Nat. Commun.">
        <title>Genetic determinants of endophytism in the Arabidopsis root mycobiome.</title>
        <authorList>
            <person name="Mesny F."/>
            <person name="Miyauchi S."/>
            <person name="Thiergart T."/>
            <person name="Pickel B."/>
            <person name="Atanasova L."/>
            <person name="Karlsson M."/>
            <person name="Huettel B."/>
            <person name="Barry K.W."/>
            <person name="Haridas S."/>
            <person name="Chen C."/>
            <person name="Bauer D."/>
            <person name="Andreopoulos W."/>
            <person name="Pangilinan J."/>
            <person name="LaButti K."/>
            <person name="Riley R."/>
            <person name="Lipzen A."/>
            <person name="Clum A."/>
            <person name="Drula E."/>
            <person name="Henrissat B."/>
            <person name="Kohler A."/>
            <person name="Grigoriev I.V."/>
            <person name="Martin F.M."/>
            <person name="Hacquard S."/>
        </authorList>
    </citation>
    <scope>NUCLEOTIDE SEQUENCE [LARGE SCALE GENOMIC DNA]</scope>
    <source>
        <strain evidence="1 2">MPI-SDFR-AT-0079</strain>
    </source>
</reference>
<dbReference type="Proteomes" id="UP000724584">
    <property type="component" value="Unassembled WGS sequence"/>
</dbReference>
<name>A0ACB7PG86_9PEZI</name>